<dbReference type="Proteomes" id="UP000567067">
    <property type="component" value="Unassembled WGS sequence"/>
</dbReference>
<dbReference type="GO" id="GO:0005975">
    <property type="term" value="P:carbohydrate metabolic process"/>
    <property type="evidence" value="ECO:0007669"/>
    <property type="project" value="InterPro"/>
</dbReference>
<dbReference type="SMART" id="SM00636">
    <property type="entry name" value="Glyco_18"/>
    <property type="match status" value="1"/>
</dbReference>
<evidence type="ECO:0000313" key="4">
    <source>
        <dbReference type="Proteomes" id="UP000567067"/>
    </source>
</evidence>
<sequence length="576" mass="64631">MKSRKSKFGRSRRRGCLFPLLIGLILIVGGIYWVSSILLPNRQHIDPDWVGVMDKPIIVKGEVMEWPAIGENESLKLPLPVVQSIIDPHIRYEEESKSIILTTPRKLVFLEMDKKTAKINNKKVNLLFAPEESNGILYLPADLIHNLYGAEIHENKDTGAVILMKSGESIQTAQIISSSGKENKTFPLRTGKSIHTPILADMKAGSNIRILQTADEWYYAQLDNGYTGFVETKNVTLGETKVIPEIKEEMSTAKQKWQSKKINMTWEAVYNVAPKPSSIGGLPGVNVVSPTWFSLIDGDGNVRSKADSAYVKWAHGKGMQVWGLFSNSFEPDITSDSLASFESRMTTIMQMLHYAKLYDLDGINIDYENVYTKDGDNLTQLMRELRPLAEELGLVVSIDVTPKSNSEMWSAFLDRKALGEVVDYIIVMAYDEHWAASPVAGSVASLPWAKSSVARILEEDDVAADKLILGIPLYTRIWTETEVDGKVEVKSKSIGMTKAQELLKEKKLEPKLSEETGQNYVEYEEDGALKRIWLEDKQSLARRVELAKSLNLAGIATWNRSFASEDAWKVLKQIME</sequence>
<evidence type="ECO:0000313" key="3">
    <source>
        <dbReference type="EMBL" id="MBA9084773.1"/>
    </source>
</evidence>
<keyword evidence="1" id="KW-0472">Membrane</keyword>
<keyword evidence="1" id="KW-1133">Transmembrane helix</keyword>
<dbReference type="InterPro" id="IPR036582">
    <property type="entry name" value="Mao_N_sf"/>
</dbReference>
<dbReference type="Pfam" id="PF07833">
    <property type="entry name" value="Cu_amine_oxidN1"/>
    <property type="match status" value="1"/>
</dbReference>
<keyword evidence="1" id="KW-0812">Transmembrane</keyword>
<dbReference type="InterPro" id="IPR001223">
    <property type="entry name" value="Glyco_hydro18_cat"/>
</dbReference>
<proteinExistence type="predicted"/>
<dbReference type="GO" id="GO:0008061">
    <property type="term" value="F:chitin binding"/>
    <property type="evidence" value="ECO:0007669"/>
    <property type="project" value="InterPro"/>
</dbReference>
<evidence type="ECO:0000256" key="1">
    <source>
        <dbReference type="SAM" id="Phobius"/>
    </source>
</evidence>
<organism evidence="3 4">
    <name type="scientific">Fontibacillus solani</name>
    <dbReference type="NCBI Taxonomy" id="1572857"/>
    <lineage>
        <taxon>Bacteria</taxon>
        <taxon>Bacillati</taxon>
        <taxon>Bacillota</taxon>
        <taxon>Bacilli</taxon>
        <taxon>Bacillales</taxon>
        <taxon>Paenibacillaceae</taxon>
        <taxon>Fontibacillus</taxon>
    </lineage>
</organism>
<comment type="caution">
    <text evidence="3">The sequence shown here is derived from an EMBL/GenBank/DDBJ whole genome shotgun (WGS) entry which is preliminary data.</text>
</comment>
<dbReference type="InterPro" id="IPR011583">
    <property type="entry name" value="Chitinase_II/V-like_cat"/>
</dbReference>
<keyword evidence="4" id="KW-1185">Reference proteome</keyword>
<dbReference type="Gene3D" id="3.30.457.10">
    <property type="entry name" value="Copper amine oxidase-like, N-terminal domain"/>
    <property type="match status" value="1"/>
</dbReference>
<name>A0A7W3SRL8_9BACL</name>
<dbReference type="RefSeq" id="WP_220482639.1">
    <property type="nucleotide sequence ID" value="NZ_JACJIP010000006.1"/>
</dbReference>
<dbReference type="SUPFAM" id="SSF55383">
    <property type="entry name" value="Copper amine oxidase, domain N"/>
    <property type="match status" value="1"/>
</dbReference>
<dbReference type="Gene3D" id="3.20.20.80">
    <property type="entry name" value="Glycosidases"/>
    <property type="match status" value="1"/>
</dbReference>
<dbReference type="SUPFAM" id="SSF51445">
    <property type="entry name" value="(Trans)glycosidases"/>
    <property type="match status" value="1"/>
</dbReference>
<dbReference type="Gene3D" id="2.30.30.40">
    <property type="entry name" value="SH3 Domains"/>
    <property type="match status" value="1"/>
</dbReference>
<gene>
    <name evidence="3" type="ORF">FHR92_001234</name>
</gene>
<feature type="domain" description="GH18" evidence="2">
    <location>
        <begin position="260"/>
        <end position="576"/>
    </location>
</feature>
<reference evidence="3 4" key="1">
    <citation type="submission" date="2020-08" db="EMBL/GenBank/DDBJ databases">
        <title>Genomic Encyclopedia of Type Strains, Phase III (KMG-III): the genomes of soil and plant-associated and newly described type strains.</title>
        <authorList>
            <person name="Whitman W."/>
        </authorList>
    </citation>
    <scope>NUCLEOTIDE SEQUENCE [LARGE SCALE GENOMIC DNA]</scope>
    <source>
        <strain evidence="3 4">CECT 8693</strain>
    </source>
</reference>
<dbReference type="PANTHER" id="PTHR46066">
    <property type="entry name" value="CHITINASE DOMAIN-CONTAINING PROTEIN 1 FAMILY MEMBER"/>
    <property type="match status" value="1"/>
</dbReference>
<dbReference type="Pfam" id="PF00704">
    <property type="entry name" value="Glyco_hydro_18"/>
    <property type="match status" value="1"/>
</dbReference>
<accession>A0A7W3SRL8</accession>
<dbReference type="InterPro" id="IPR017853">
    <property type="entry name" value="GH"/>
</dbReference>
<dbReference type="PROSITE" id="PS51910">
    <property type="entry name" value="GH18_2"/>
    <property type="match status" value="1"/>
</dbReference>
<feature type="transmembrane region" description="Helical" evidence="1">
    <location>
        <begin position="16"/>
        <end position="34"/>
    </location>
</feature>
<dbReference type="InterPro" id="IPR029070">
    <property type="entry name" value="Chitinase_insertion_sf"/>
</dbReference>
<dbReference type="InterPro" id="IPR012854">
    <property type="entry name" value="Cu_amine_oxidase-like_N"/>
</dbReference>
<dbReference type="PANTHER" id="PTHR46066:SF2">
    <property type="entry name" value="CHITINASE DOMAIN-CONTAINING PROTEIN 1"/>
    <property type="match status" value="1"/>
</dbReference>
<dbReference type="AlphaFoldDB" id="A0A7W3SRL8"/>
<dbReference type="EMBL" id="JACJIP010000006">
    <property type="protein sequence ID" value="MBA9084773.1"/>
    <property type="molecule type" value="Genomic_DNA"/>
</dbReference>
<evidence type="ECO:0000259" key="2">
    <source>
        <dbReference type="PROSITE" id="PS51910"/>
    </source>
</evidence>
<dbReference type="Gene3D" id="3.10.50.10">
    <property type="match status" value="1"/>
</dbReference>
<protein>
    <submittedName>
        <fullName evidence="3">Spore germination protein YaaH</fullName>
    </submittedName>
</protein>